<feature type="chain" id="PRO_5019086122" evidence="1">
    <location>
        <begin position="19"/>
        <end position="342"/>
    </location>
</feature>
<dbReference type="RefSeq" id="WP_127750251.1">
    <property type="nucleotide sequence ID" value="NZ_CP033219.1"/>
</dbReference>
<feature type="signal peptide" evidence="1">
    <location>
        <begin position="1"/>
        <end position="18"/>
    </location>
</feature>
<dbReference type="AlphaFoldDB" id="A0A3T0N6K0"/>
<protein>
    <submittedName>
        <fullName evidence="2">Uncharacterized protein</fullName>
    </submittedName>
</protein>
<dbReference type="Proteomes" id="UP000283063">
    <property type="component" value="Chromosome"/>
</dbReference>
<dbReference type="OrthoDB" id="7853387at2"/>
<reference evidence="2 3" key="1">
    <citation type="submission" date="2018-10" db="EMBL/GenBank/DDBJ databases">
        <title>Parasedimentitalea marina sp. nov., a psychrophilic bacterium isolated from deep seawater of the New Britain Trench.</title>
        <authorList>
            <person name="Cao J."/>
        </authorList>
    </citation>
    <scope>NUCLEOTIDE SEQUENCE [LARGE SCALE GENOMIC DNA]</scope>
    <source>
        <strain evidence="2 3">W43</strain>
    </source>
</reference>
<name>A0A3T0N6K0_9RHOB</name>
<sequence>MKAIWAIVFLFVNTSTLAAKDVTGADSADFIQAKEAWLDGQDVEALQGLATLAREGHIPAKILLSRIADTPKFSAHITAQLSRKERINLFREPKGLSGRDWLLSASEESDLANALWVIQSSELAQPDYETIIPTLVAYGEIRPVFDYFVEMWDFEVFEFVAQILLENDEAFGAAGRYRLGSIIQSMANAGKPLPLPSTINTSAKAQEYLNWLRSDVNEFASSGLIRIASDRVAQPDDVPEYLMPFRFAHPDRAEDRVRLAKIVNELPELQPLRLFCETKCKTVQQEACYADGAWALMQAAAYPFPFASPAQSLIDDASYWGSPRFVTDVNRMLAKGNWPGCR</sequence>
<gene>
    <name evidence="2" type="ORF">EBB79_18480</name>
</gene>
<organism evidence="2 3">
    <name type="scientific">Parasedimentitalea marina</name>
    <dbReference type="NCBI Taxonomy" id="2483033"/>
    <lineage>
        <taxon>Bacteria</taxon>
        <taxon>Pseudomonadati</taxon>
        <taxon>Pseudomonadota</taxon>
        <taxon>Alphaproteobacteria</taxon>
        <taxon>Rhodobacterales</taxon>
        <taxon>Paracoccaceae</taxon>
        <taxon>Parasedimentitalea</taxon>
    </lineage>
</organism>
<keyword evidence="3" id="KW-1185">Reference proteome</keyword>
<evidence type="ECO:0000256" key="1">
    <source>
        <dbReference type="SAM" id="SignalP"/>
    </source>
</evidence>
<keyword evidence="1" id="KW-0732">Signal</keyword>
<evidence type="ECO:0000313" key="3">
    <source>
        <dbReference type="Proteomes" id="UP000283063"/>
    </source>
</evidence>
<accession>A0A3T0N6K0</accession>
<dbReference type="EMBL" id="CP033219">
    <property type="protein sequence ID" value="AZV79663.1"/>
    <property type="molecule type" value="Genomic_DNA"/>
</dbReference>
<dbReference type="KEGG" id="sedi:EBB79_18480"/>
<proteinExistence type="predicted"/>
<evidence type="ECO:0000313" key="2">
    <source>
        <dbReference type="EMBL" id="AZV79663.1"/>
    </source>
</evidence>